<dbReference type="AlphaFoldDB" id="A0A8H6VX26"/>
<dbReference type="OrthoDB" id="3340520at2759"/>
<dbReference type="Pfam" id="PF07103">
    <property type="entry name" value="DUF1365"/>
    <property type="match status" value="1"/>
</dbReference>
<dbReference type="PANTHER" id="PTHR33973">
    <property type="entry name" value="OS07G0153300 PROTEIN"/>
    <property type="match status" value="1"/>
</dbReference>
<dbReference type="RefSeq" id="XP_037217613.1">
    <property type="nucleotide sequence ID" value="XM_037366201.1"/>
</dbReference>
<evidence type="ECO:0000313" key="2">
    <source>
        <dbReference type="Proteomes" id="UP000636479"/>
    </source>
</evidence>
<sequence length="555" mass="62423">MCRLTTTTVWNQRTRPGTCRVTVTHNHVALDLGRCQRIFRPAMGGYVLENSVTHARLLPVDCQHAFTYPTYCLLTSLNALENHSLDLAKGWIFGYGGRWGRLFGLRPHPYLSPGKGSIKQKLLYILKERGFEGIEDAWMMTMPNLLGFEGINPLTVYFCYDVNDELLVTVLEVHNTFGENHVYCLKTGEQEDKEPSKGFDHQWTFPRAFHVSPFNDRRGFYTVSIRRPTHAPSRPSKDLPAPRPSVRVHLLTPTGALKLTALLRPTTAYPLTSSNLLWVLSKYPFDLFLSFARIVYHAWVLHYQKRLDVFIRPEPIPALWRRTEHNAGPNLPQLTGGVRWLPEGVFERYARVQLEIFLRQRTKETNISVVVLPGDSSIGPSTFSSVKDRDTATLKITLLSSRAYTLIFLAPSAKHALLLGRGERVFNVSDDELFVSIFSPPSQSHVLSRRQQLRQHSAAGNGATMAELPLKIPFSHPLDMNSSSALVSTAVICILLLLDGLEALVFRAVGARPVPGTEPWGMWKRAVRVHGLAGEELEMVPDYAEGSLRHLGTVS</sequence>
<gene>
    <name evidence="1" type="ORF">MIND_00958500</name>
</gene>
<name>A0A8H6VX26_9AGAR</name>
<comment type="caution">
    <text evidence="1">The sequence shown here is derived from an EMBL/GenBank/DDBJ whole genome shotgun (WGS) entry which is preliminary data.</text>
</comment>
<accession>A0A8H6VX26</accession>
<dbReference type="PANTHER" id="PTHR33973:SF4">
    <property type="entry name" value="OS07G0153300 PROTEIN"/>
    <property type="match status" value="1"/>
</dbReference>
<organism evidence="1 2">
    <name type="scientific">Mycena indigotica</name>
    <dbReference type="NCBI Taxonomy" id="2126181"/>
    <lineage>
        <taxon>Eukaryota</taxon>
        <taxon>Fungi</taxon>
        <taxon>Dikarya</taxon>
        <taxon>Basidiomycota</taxon>
        <taxon>Agaricomycotina</taxon>
        <taxon>Agaricomycetes</taxon>
        <taxon>Agaricomycetidae</taxon>
        <taxon>Agaricales</taxon>
        <taxon>Marasmiineae</taxon>
        <taxon>Mycenaceae</taxon>
        <taxon>Mycena</taxon>
    </lineage>
</organism>
<dbReference type="GeneID" id="59348717"/>
<reference evidence="1" key="1">
    <citation type="submission" date="2020-05" db="EMBL/GenBank/DDBJ databases">
        <title>Mycena genomes resolve the evolution of fungal bioluminescence.</title>
        <authorList>
            <person name="Tsai I.J."/>
        </authorList>
    </citation>
    <scope>NUCLEOTIDE SEQUENCE</scope>
    <source>
        <strain evidence="1">171206Taipei</strain>
    </source>
</reference>
<dbReference type="EMBL" id="JACAZF010000008">
    <property type="protein sequence ID" value="KAF7297254.1"/>
    <property type="molecule type" value="Genomic_DNA"/>
</dbReference>
<dbReference type="InterPro" id="IPR010775">
    <property type="entry name" value="DUF1365"/>
</dbReference>
<evidence type="ECO:0000313" key="1">
    <source>
        <dbReference type="EMBL" id="KAF7297254.1"/>
    </source>
</evidence>
<dbReference type="Proteomes" id="UP000636479">
    <property type="component" value="Unassembled WGS sequence"/>
</dbReference>
<proteinExistence type="predicted"/>
<keyword evidence="2" id="KW-1185">Reference proteome</keyword>
<protein>
    <submittedName>
        <fullName evidence="1">Uncharacterized protein</fullName>
    </submittedName>
</protein>